<proteinExistence type="predicted"/>
<name>A0ABS6EHG6_9CLOT</name>
<keyword evidence="3" id="KW-1185">Reference proteome</keyword>
<comment type="caution">
    <text evidence="2">The sequence shown here is derived from an EMBL/GenBank/DDBJ whole genome shotgun (WGS) entry which is preliminary data.</text>
</comment>
<keyword evidence="1" id="KW-0472">Membrane</keyword>
<reference evidence="2 3" key="1">
    <citation type="submission" date="2021-06" db="EMBL/GenBank/DDBJ databases">
        <authorList>
            <person name="Sun Q."/>
            <person name="Li D."/>
        </authorList>
    </citation>
    <scope>NUCLEOTIDE SEQUENCE [LARGE SCALE GENOMIC DNA]</scope>
    <source>
        <strain evidence="2 3">MSJ-11</strain>
    </source>
</reference>
<gene>
    <name evidence="2" type="ORF">KQI86_09615</name>
</gene>
<organism evidence="2 3">
    <name type="scientific">Clostridium mobile</name>
    <dbReference type="NCBI Taxonomy" id="2841512"/>
    <lineage>
        <taxon>Bacteria</taxon>
        <taxon>Bacillati</taxon>
        <taxon>Bacillota</taxon>
        <taxon>Clostridia</taxon>
        <taxon>Eubacteriales</taxon>
        <taxon>Clostridiaceae</taxon>
        <taxon>Clostridium</taxon>
    </lineage>
</organism>
<sequence>MALIILSFITGFLGLSIGSMGGESLMILLGIAGFLVPGLYILQQIYNELRQR</sequence>
<evidence type="ECO:0000256" key="1">
    <source>
        <dbReference type="SAM" id="Phobius"/>
    </source>
</evidence>
<dbReference type="Proteomes" id="UP000726170">
    <property type="component" value="Unassembled WGS sequence"/>
</dbReference>
<feature type="transmembrane region" description="Helical" evidence="1">
    <location>
        <begin position="24"/>
        <end position="42"/>
    </location>
</feature>
<keyword evidence="1" id="KW-0812">Transmembrane</keyword>
<protein>
    <submittedName>
        <fullName evidence="2">Uncharacterized protein</fullName>
    </submittedName>
</protein>
<dbReference type="RefSeq" id="WP_216439056.1">
    <property type="nucleotide sequence ID" value="NZ_JAHLQF010000002.1"/>
</dbReference>
<dbReference type="EMBL" id="JAHLQF010000002">
    <property type="protein sequence ID" value="MBU5484587.1"/>
    <property type="molecule type" value="Genomic_DNA"/>
</dbReference>
<evidence type="ECO:0000313" key="3">
    <source>
        <dbReference type="Proteomes" id="UP000726170"/>
    </source>
</evidence>
<accession>A0ABS6EHG6</accession>
<evidence type="ECO:0000313" key="2">
    <source>
        <dbReference type="EMBL" id="MBU5484587.1"/>
    </source>
</evidence>
<keyword evidence="1" id="KW-1133">Transmembrane helix</keyword>